<protein>
    <recommendedName>
        <fullName evidence="3">Outer membrane protein beta-barrel domain-containing protein</fullName>
    </recommendedName>
</protein>
<proteinExistence type="predicted"/>
<evidence type="ECO:0000313" key="2">
    <source>
        <dbReference type="Proteomes" id="UP001217485"/>
    </source>
</evidence>
<comment type="caution">
    <text evidence="1">The sequence shown here is derived from an EMBL/GenBank/DDBJ whole genome shotgun (WGS) entry which is preliminary data.</text>
</comment>
<organism evidence="1 2">
    <name type="scientific">Sorangium atrum</name>
    <dbReference type="NCBI Taxonomy" id="2995308"/>
    <lineage>
        <taxon>Bacteria</taxon>
        <taxon>Pseudomonadati</taxon>
        <taxon>Myxococcota</taxon>
        <taxon>Polyangia</taxon>
        <taxon>Polyangiales</taxon>
        <taxon>Polyangiaceae</taxon>
        <taxon>Sorangium</taxon>
    </lineage>
</organism>
<gene>
    <name evidence="1" type="ORF">POL72_08180</name>
</gene>
<reference evidence="1 2" key="1">
    <citation type="submission" date="2023-01" db="EMBL/GenBank/DDBJ databases">
        <title>Minimal conservation of predation-associated metabolite biosynthetic gene clusters underscores biosynthetic potential of Myxococcota including descriptions for ten novel species: Archangium lansinium sp. nov., Myxococcus landrumus sp. nov., Nannocystis bai.</title>
        <authorList>
            <person name="Ahearne A."/>
            <person name="Stevens C."/>
            <person name="Dowd S."/>
        </authorList>
    </citation>
    <scope>NUCLEOTIDE SEQUENCE [LARGE SCALE GENOMIC DNA]</scope>
    <source>
        <strain evidence="1 2">WIWO2</strain>
    </source>
</reference>
<evidence type="ECO:0000313" key="1">
    <source>
        <dbReference type="EMBL" id="MDC0677719.1"/>
    </source>
</evidence>
<accession>A0ABT5BU91</accession>
<evidence type="ECO:0008006" key="3">
    <source>
        <dbReference type="Google" id="ProtNLM"/>
    </source>
</evidence>
<keyword evidence="2" id="KW-1185">Reference proteome</keyword>
<dbReference type="RefSeq" id="WP_272094473.1">
    <property type="nucleotide sequence ID" value="NZ_JAQNDK010000001.1"/>
</dbReference>
<name>A0ABT5BU91_9BACT</name>
<dbReference type="Proteomes" id="UP001217485">
    <property type="component" value="Unassembled WGS sequence"/>
</dbReference>
<sequence length="210" mass="21491">MSAAAPPALDEVLLRALLRARSPAGRALGAATVAAALLSPAAASASDSAPAFTGLGSAVVEALNELRFWGQAQIGAAGAIGDWAEPGGVSLRASMSVRGIGLAGAIRYEQVEGRDGGVLALGGQFRPLALAEMTAYERIDPFLSLGGEVGGERGALRADLYAGAGLDFVLFPEEDAQPALVLEYQLRPLRTPSDTPLQILHLGAAMRGVF</sequence>
<dbReference type="EMBL" id="JAQNDK010000001">
    <property type="protein sequence ID" value="MDC0677719.1"/>
    <property type="molecule type" value="Genomic_DNA"/>
</dbReference>